<dbReference type="AlphaFoldDB" id="A0A9N8VG37"/>
<protein>
    <submittedName>
        <fullName evidence="7">6129_t:CDS:1</fullName>
    </submittedName>
</protein>
<dbReference type="PANTHER" id="PTHR46479">
    <property type="entry name" value="BIOGENESIS OF LYSOSOME-RELATED ORGANELLES COMPLEX 1 SUBUNIT 2"/>
    <property type="match status" value="1"/>
</dbReference>
<reference evidence="7" key="1">
    <citation type="submission" date="2021-06" db="EMBL/GenBank/DDBJ databases">
        <authorList>
            <person name="Kallberg Y."/>
            <person name="Tangrot J."/>
            <person name="Rosling A."/>
        </authorList>
    </citation>
    <scope>NUCLEOTIDE SEQUENCE</scope>
    <source>
        <strain evidence="7">MT106</strain>
    </source>
</reference>
<feature type="domain" description="3CxxC-type" evidence="6">
    <location>
        <begin position="478"/>
        <end position="565"/>
    </location>
</feature>
<dbReference type="Pfam" id="PF10046">
    <property type="entry name" value="BLOC1_2"/>
    <property type="match status" value="1"/>
</dbReference>
<dbReference type="InterPro" id="IPR027377">
    <property type="entry name" value="ZAR1/RTP1-5-like_Znf-3CxxC"/>
</dbReference>
<dbReference type="Proteomes" id="UP000789831">
    <property type="component" value="Unassembled WGS sequence"/>
</dbReference>
<dbReference type="GO" id="GO:0008270">
    <property type="term" value="F:zinc ion binding"/>
    <property type="evidence" value="ECO:0007669"/>
    <property type="project" value="UniProtKB-KW"/>
</dbReference>
<keyword evidence="3" id="KW-0863">Zinc-finger</keyword>
<evidence type="ECO:0000313" key="8">
    <source>
        <dbReference type="Proteomes" id="UP000789831"/>
    </source>
</evidence>
<feature type="compositionally biased region" description="Low complexity" evidence="5">
    <location>
        <begin position="305"/>
        <end position="317"/>
    </location>
</feature>
<gene>
    <name evidence="7" type="ORF">AGERDE_LOCUS1637</name>
</gene>
<feature type="compositionally biased region" description="Low complexity" evidence="5">
    <location>
        <begin position="58"/>
        <end position="71"/>
    </location>
</feature>
<keyword evidence="4" id="KW-0862">Zinc</keyword>
<evidence type="ECO:0000256" key="3">
    <source>
        <dbReference type="ARBA" id="ARBA00022771"/>
    </source>
</evidence>
<dbReference type="GO" id="GO:0031083">
    <property type="term" value="C:BLOC-1 complex"/>
    <property type="evidence" value="ECO:0007669"/>
    <property type="project" value="TreeGrafter"/>
</dbReference>
<dbReference type="GO" id="GO:0032418">
    <property type="term" value="P:lysosome localization"/>
    <property type="evidence" value="ECO:0007669"/>
    <property type="project" value="TreeGrafter"/>
</dbReference>
<evidence type="ECO:0000256" key="1">
    <source>
        <dbReference type="ARBA" id="ARBA00008468"/>
    </source>
</evidence>
<dbReference type="InterPro" id="IPR019269">
    <property type="entry name" value="BLOC1_su2"/>
</dbReference>
<evidence type="ECO:0000256" key="4">
    <source>
        <dbReference type="ARBA" id="ARBA00022833"/>
    </source>
</evidence>
<dbReference type="Pfam" id="PF13695">
    <property type="entry name" value="Zn_ribbon_3CxxC"/>
    <property type="match status" value="1"/>
</dbReference>
<keyword evidence="8" id="KW-1185">Reference proteome</keyword>
<feature type="region of interest" description="Disordered" evidence="5">
    <location>
        <begin position="1"/>
        <end position="29"/>
    </location>
</feature>
<dbReference type="PANTHER" id="PTHR46479:SF1">
    <property type="entry name" value="BIOGENESIS OF LYSOSOME-RELATED ORGANELLES COMPLEX 1 SUBUNIT 2"/>
    <property type="match status" value="1"/>
</dbReference>
<name>A0A9N8VG37_9GLOM</name>
<evidence type="ECO:0000259" key="6">
    <source>
        <dbReference type="Pfam" id="PF13695"/>
    </source>
</evidence>
<sequence length="597" mass="69047">MSTPNPDTDTDTDPTAHTPATSVTPSSTLASTTSALSSTLSFLTSSVLPLTSSISPPISNSNTFQKQQQQQPATPTRARRSTIATHTAIHSEIAATRGSSSSIEESSKAKDVNKLTEEMFAKVANYLKAEMLATTEDFKLLEDMNHVTRDRYKEMSSMAQNLMVEMSKLQRIYIDFEPYVQQIDEICEQVDYLEKVTIELDDYSKELASILYTFNKKSRENKSSAFQIDDEINDLSKGIDKLSFVNATNERPYFFSDYYQYQYLANQANQIDPLSNYNQQKDFKENDSKKKTSSDEDARQYPALPSSNTSSSSSGKMVKVSSPMKLNYANALVYVNTSSSAQTFKKEHNSTLSHEVSSSLIESEYTQNSSSIESEYTRNIKKIIKELLVTNKYKIYGNWACCEEEWQQEYNKIELEKCVKKTTKDMRSFFTKRCENCSANKMISSFRLYILPRRIQNVRNEKPDVEIICHLIYEKYYRVFGKWECSHCRRWWRSAYTWISLEKFIDSALGIDLKANDDFYMEKCNRCSKMIKDEDIKCRITGYEPLVLSENGSQHKRDLCLKCKNNRPCRETGQYFGYRPKRRQQRDRYTDNYIFDC</sequence>
<feature type="region of interest" description="Disordered" evidence="5">
    <location>
        <begin position="58"/>
        <end position="82"/>
    </location>
</feature>
<dbReference type="OrthoDB" id="2376871at2759"/>
<comment type="similarity">
    <text evidence="1">Belongs to the BLOC1S2 family.</text>
</comment>
<dbReference type="EMBL" id="CAJVPL010000117">
    <property type="protein sequence ID" value="CAG8449498.1"/>
    <property type="molecule type" value="Genomic_DNA"/>
</dbReference>
<organism evidence="7 8">
    <name type="scientific">Ambispora gerdemannii</name>
    <dbReference type="NCBI Taxonomy" id="144530"/>
    <lineage>
        <taxon>Eukaryota</taxon>
        <taxon>Fungi</taxon>
        <taxon>Fungi incertae sedis</taxon>
        <taxon>Mucoromycota</taxon>
        <taxon>Glomeromycotina</taxon>
        <taxon>Glomeromycetes</taxon>
        <taxon>Archaeosporales</taxon>
        <taxon>Ambisporaceae</taxon>
        <taxon>Ambispora</taxon>
    </lineage>
</organism>
<evidence type="ECO:0000313" key="7">
    <source>
        <dbReference type="EMBL" id="CAG8449498.1"/>
    </source>
</evidence>
<dbReference type="GO" id="GO:0000930">
    <property type="term" value="C:gamma-tubulin complex"/>
    <property type="evidence" value="ECO:0007669"/>
    <property type="project" value="TreeGrafter"/>
</dbReference>
<dbReference type="GO" id="GO:0043015">
    <property type="term" value="F:gamma-tubulin binding"/>
    <property type="evidence" value="ECO:0007669"/>
    <property type="project" value="TreeGrafter"/>
</dbReference>
<evidence type="ECO:0000256" key="2">
    <source>
        <dbReference type="ARBA" id="ARBA00022723"/>
    </source>
</evidence>
<proteinExistence type="inferred from homology"/>
<feature type="region of interest" description="Disordered" evidence="5">
    <location>
        <begin position="280"/>
        <end position="317"/>
    </location>
</feature>
<feature type="compositionally biased region" description="Basic and acidic residues" evidence="5">
    <location>
        <begin position="281"/>
        <end position="299"/>
    </location>
</feature>
<keyword evidence="2" id="KW-0479">Metal-binding</keyword>
<comment type="caution">
    <text evidence="7">The sequence shown here is derived from an EMBL/GenBank/DDBJ whole genome shotgun (WGS) entry which is preliminary data.</text>
</comment>
<dbReference type="GO" id="GO:0099078">
    <property type="term" value="C:BORC complex"/>
    <property type="evidence" value="ECO:0007669"/>
    <property type="project" value="TreeGrafter"/>
</dbReference>
<evidence type="ECO:0000256" key="5">
    <source>
        <dbReference type="SAM" id="MobiDB-lite"/>
    </source>
</evidence>
<dbReference type="GO" id="GO:0016197">
    <property type="term" value="P:endosomal transport"/>
    <property type="evidence" value="ECO:0007669"/>
    <property type="project" value="TreeGrafter"/>
</dbReference>
<accession>A0A9N8VG37</accession>